<evidence type="ECO:0000256" key="2">
    <source>
        <dbReference type="ARBA" id="ARBA00012973"/>
    </source>
</evidence>
<dbReference type="PANTHER" id="PTHR10277">
    <property type="entry name" value="HOMOCITRATE SYNTHASE-RELATED"/>
    <property type="match status" value="1"/>
</dbReference>
<dbReference type="PROSITE" id="PS00816">
    <property type="entry name" value="AIPM_HOMOCIT_SYNTH_2"/>
    <property type="match status" value="1"/>
</dbReference>
<comment type="pathway">
    <text evidence="1">Amino-acid biosynthesis; L-leucine biosynthesis; L-leucine from 3-methyl-2-oxobutanoate: step 1/4.</text>
</comment>
<protein>
    <recommendedName>
        <fullName evidence="2">2-isopropylmalate synthase</fullName>
        <ecNumber evidence="2">2.3.3.13</ecNumber>
    </recommendedName>
</protein>
<evidence type="ECO:0000256" key="1">
    <source>
        <dbReference type="ARBA" id="ARBA00004689"/>
    </source>
</evidence>
<reference evidence="7" key="1">
    <citation type="journal article" date="2020" name="ISME J.">
        <title>Gammaproteobacteria mediating utilization of methyl-, sulfur- and petroleum organic compounds in deep ocean hydrothermal plumes.</title>
        <authorList>
            <person name="Zhou Z."/>
            <person name="Liu Y."/>
            <person name="Pan J."/>
            <person name="Cron B.R."/>
            <person name="Toner B.M."/>
            <person name="Anantharaman K."/>
            <person name="Breier J.A."/>
            <person name="Dick G.J."/>
            <person name="Li M."/>
        </authorList>
    </citation>
    <scope>NUCLEOTIDE SEQUENCE</scope>
    <source>
        <strain evidence="7">SZUA-1515</strain>
    </source>
</reference>
<feature type="domain" description="Pyruvate carboxyltransferase" evidence="6">
    <location>
        <begin position="3"/>
        <end position="263"/>
    </location>
</feature>
<evidence type="ECO:0000256" key="4">
    <source>
        <dbReference type="ARBA" id="ARBA00022679"/>
    </source>
</evidence>
<organism evidence="7 8">
    <name type="scientific">Caldiarchaeum subterraneum</name>
    <dbReference type="NCBI Taxonomy" id="311458"/>
    <lineage>
        <taxon>Archaea</taxon>
        <taxon>Nitrososphaerota</taxon>
        <taxon>Candidatus Caldarchaeales</taxon>
        <taxon>Candidatus Caldarchaeaceae</taxon>
        <taxon>Candidatus Caldarchaeum</taxon>
    </lineage>
</organism>
<accession>A0A833EB61</accession>
<evidence type="ECO:0000259" key="6">
    <source>
        <dbReference type="PROSITE" id="PS50991"/>
    </source>
</evidence>
<evidence type="ECO:0000256" key="3">
    <source>
        <dbReference type="ARBA" id="ARBA00022605"/>
    </source>
</evidence>
<evidence type="ECO:0000256" key="5">
    <source>
        <dbReference type="ARBA" id="ARBA00023304"/>
    </source>
</evidence>
<dbReference type="InterPro" id="IPR000891">
    <property type="entry name" value="PYR_CT"/>
</dbReference>
<dbReference type="Proteomes" id="UP000608579">
    <property type="component" value="Unassembled WGS sequence"/>
</dbReference>
<dbReference type="PROSITE" id="PS50991">
    <property type="entry name" value="PYR_CT"/>
    <property type="match status" value="1"/>
</dbReference>
<keyword evidence="4" id="KW-0808">Transferase</keyword>
<proteinExistence type="predicted"/>
<dbReference type="SUPFAM" id="SSF51569">
    <property type="entry name" value="Aldolase"/>
    <property type="match status" value="1"/>
</dbReference>
<dbReference type="GO" id="GO:0009098">
    <property type="term" value="P:L-leucine biosynthetic process"/>
    <property type="evidence" value="ECO:0007669"/>
    <property type="project" value="TreeGrafter"/>
</dbReference>
<dbReference type="InterPro" id="IPR013785">
    <property type="entry name" value="Aldolase_TIM"/>
</dbReference>
<dbReference type="Gene3D" id="3.20.20.70">
    <property type="entry name" value="Aldolase class I"/>
    <property type="match status" value="1"/>
</dbReference>
<dbReference type="PANTHER" id="PTHR10277:SF9">
    <property type="entry name" value="2-ISOPROPYLMALATE SYNTHASE 1, CHLOROPLASTIC-RELATED"/>
    <property type="match status" value="1"/>
</dbReference>
<comment type="caution">
    <text evidence="7">The sequence shown here is derived from an EMBL/GenBank/DDBJ whole genome shotgun (WGS) entry which is preliminary data.</text>
</comment>
<gene>
    <name evidence="7" type="ORF">EYH45_07420</name>
</gene>
<dbReference type="GO" id="GO:0003852">
    <property type="term" value="F:2-isopropylmalate synthase activity"/>
    <property type="evidence" value="ECO:0007669"/>
    <property type="project" value="UniProtKB-EC"/>
</dbReference>
<dbReference type="InterPro" id="IPR002034">
    <property type="entry name" value="AIPM/Hcit_synth_CS"/>
</dbReference>
<dbReference type="EMBL" id="DQVM01000144">
    <property type="protein sequence ID" value="HIQ30375.1"/>
    <property type="molecule type" value="Genomic_DNA"/>
</dbReference>
<keyword evidence="3" id="KW-0028">Amino-acid biosynthesis</keyword>
<evidence type="ECO:0000313" key="7">
    <source>
        <dbReference type="EMBL" id="HIQ30375.1"/>
    </source>
</evidence>
<evidence type="ECO:0000313" key="8">
    <source>
        <dbReference type="Proteomes" id="UP000608579"/>
    </source>
</evidence>
<name>A0A833EB61_CALS0</name>
<dbReference type="InterPro" id="IPR050073">
    <property type="entry name" value="2-IPM_HCS-like"/>
</dbReference>
<dbReference type="EC" id="2.3.3.13" evidence="2"/>
<dbReference type="AlphaFoldDB" id="A0A833EB61"/>
<keyword evidence="5" id="KW-0100">Branched-chain amino acid biosynthesis</keyword>
<dbReference type="Pfam" id="PF00682">
    <property type="entry name" value="HMGL-like"/>
    <property type="match status" value="1"/>
</dbReference>
<sequence length="467" mass="52558">MQPVILDSTLREGELYKIFPVNVKLGIAKGLIDVGVVRVELTVDYPGRTSEEDIKPVVELLKEHNVLPVLHGRATAEDVEAIAKYGEVGCALYMSLSSLHLEYKLRNLTLEEAVEKMCRSISKASEYSFPYIRATVEDASRIFLEQRKQGVDLIGEFTEKFKEAGATLVSIPDTSGLLTPSQAHELVKEVKQVSKLPIAAHFHNDYGMASANTVEAALAGAEELHVTIMGIGDRNGIADLYEVAASLQDLHGVNLGIRREKLAELYRGFSKMTGIRLFWRNPLSEEARTIRAGVHQSMTVKKPEGYIPVGKLKYDFNEPLYELNPYISHKLIQTLLDNKINDKEELKLITSKIASVIRNRNQRPNLQVIKELISRETGFDIPLSRLEQFFGVDKVYILLKLNPSFSTENLKKHLLQDPDVEGFDEVYGDADMIIIGKLRRSEENNLVSRIRRAFGPYIEDMHILVAD</sequence>